<gene>
    <name evidence="6" type="ORF">F0357_07390</name>
</gene>
<dbReference type="Pfam" id="PF02600">
    <property type="entry name" value="DsbB"/>
    <property type="match status" value="1"/>
</dbReference>
<accession>A0A6A7Y099</accession>
<organism evidence="6 7">
    <name type="scientific">Segnochrobactrum spirostomi</name>
    <dbReference type="NCBI Taxonomy" id="2608987"/>
    <lineage>
        <taxon>Bacteria</taxon>
        <taxon>Pseudomonadati</taxon>
        <taxon>Pseudomonadota</taxon>
        <taxon>Alphaproteobacteria</taxon>
        <taxon>Hyphomicrobiales</taxon>
        <taxon>Segnochrobactraceae</taxon>
        <taxon>Segnochrobactrum</taxon>
    </lineage>
</organism>
<dbReference type="InterPro" id="IPR003752">
    <property type="entry name" value="DiS_bond_form_DsbB/BdbC"/>
</dbReference>
<dbReference type="EMBL" id="VWNA01000001">
    <property type="protein sequence ID" value="MQT12490.1"/>
    <property type="molecule type" value="Genomic_DNA"/>
</dbReference>
<evidence type="ECO:0000256" key="4">
    <source>
        <dbReference type="ARBA" id="ARBA00023136"/>
    </source>
</evidence>
<evidence type="ECO:0000313" key="7">
    <source>
        <dbReference type="Proteomes" id="UP000332515"/>
    </source>
</evidence>
<dbReference type="InterPro" id="IPR023380">
    <property type="entry name" value="DsbB-like_sf"/>
</dbReference>
<reference evidence="6 7" key="1">
    <citation type="submission" date="2019-09" db="EMBL/GenBank/DDBJ databases">
        <title>Segnochrobactrum spirostomi gen. nov., sp. nov., isolated from the ciliate Spirostomum cf. yagiui and description of a novel family, Segnochrobactraceae fam. nov. within the order Rhizobiales of the class Alphaproteobacteria.</title>
        <authorList>
            <person name="Akter S."/>
            <person name="Shazib S.U.A."/>
            <person name="Shin M.K."/>
        </authorList>
    </citation>
    <scope>NUCLEOTIDE SEQUENCE [LARGE SCALE GENOMIC DNA]</scope>
    <source>
        <strain evidence="6 7">Sp-1</strain>
    </source>
</reference>
<dbReference type="Proteomes" id="UP000332515">
    <property type="component" value="Unassembled WGS sequence"/>
</dbReference>
<comment type="subcellular location">
    <subcellularLocation>
        <location evidence="1">Membrane</location>
        <topology evidence="1">Multi-pass membrane protein</topology>
    </subcellularLocation>
</comment>
<dbReference type="SUPFAM" id="SSF158442">
    <property type="entry name" value="DsbB-like"/>
    <property type="match status" value="1"/>
</dbReference>
<keyword evidence="4 5" id="KW-0472">Membrane</keyword>
<dbReference type="Gene3D" id="1.20.1550.10">
    <property type="entry name" value="DsbB-like"/>
    <property type="match status" value="1"/>
</dbReference>
<proteinExistence type="predicted"/>
<keyword evidence="3 5" id="KW-1133">Transmembrane helix</keyword>
<name>A0A6A7Y099_9HYPH</name>
<feature type="transmembrane region" description="Helical" evidence="5">
    <location>
        <begin position="52"/>
        <end position="70"/>
    </location>
</feature>
<feature type="transmembrane region" description="Helical" evidence="5">
    <location>
        <begin position="77"/>
        <end position="94"/>
    </location>
</feature>
<feature type="transmembrane region" description="Helical" evidence="5">
    <location>
        <begin position="12"/>
        <end position="32"/>
    </location>
</feature>
<evidence type="ECO:0000313" key="6">
    <source>
        <dbReference type="EMBL" id="MQT12490.1"/>
    </source>
</evidence>
<dbReference type="InterPro" id="IPR024199">
    <property type="entry name" value="Uncharacterised_DsbB"/>
</dbReference>
<evidence type="ECO:0000256" key="5">
    <source>
        <dbReference type="SAM" id="Phobius"/>
    </source>
</evidence>
<evidence type="ECO:0000256" key="2">
    <source>
        <dbReference type="ARBA" id="ARBA00022692"/>
    </source>
</evidence>
<evidence type="ECO:0000256" key="3">
    <source>
        <dbReference type="ARBA" id="ARBA00022989"/>
    </source>
</evidence>
<evidence type="ECO:0000256" key="1">
    <source>
        <dbReference type="ARBA" id="ARBA00004141"/>
    </source>
</evidence>
<protein>
    <submittedName>
        <fullName evidence="6">Disulfide bond formation protein B</fullName>
    </submittedName>
</protein>
<dbReference type="GO" id="GO:0006457">
    <property type="term" value="P:protein folding"/>
    <property type="evidence" value="ECO:0007669"/>
    <property type="project" value="InterPro"/>
</dbReference>
<dbReference type="GO" id="GO:0016020">
    <property type="term" value="C:membrane"/>
    <property type="evidence" value="ECO:0007669"/>
    <property type="project" value="UniProtKB-SubCell"/>
</dbReference>
<dbReference type="AlphaFoldDB" id="A0A6A7Y099"/>
<comment type="caution">
    <text evidence="6">The sequence shown here is derived from an EMBL/GenBank/DDBJ whole genome shotgun (WGS) entry which is preliminary data.</text>
</comment>
<dbReference type="GO" id="GO:0015035">
    <property type="term" value="F:protein-disulfide reductase activity"/>
    <property type="evidence" value="ECO:0007669"/>
    <property type="project" value="InterPro"/>
</dbReference>
<keyword evidence="7" id="KW-1185">Reference proteome</keyword>
<sequence>MSEPIAADRRPPVFGAAIVLVVGASAILGAWGFQLIGGYVPCALCLEQRIPYYLGLPLALFSLVASLARMPRAIPRILLLLVAITFAYGLYLAIYQSGAEWRFWAGPADCGGGGATTSNAANLMAQLQHTRVVSCTEASFRLLGLSFAGWNGVSTAILVAASLFGALAGRKREPHLSPRRA</sequence>
<dbReference type="RefSeq" id="WP_153479749.1">
    <property type="nucleotide sequence ID" value="NZ_VWNA01000001.1"/>
</dbReference>
<keyword evidence="2 5" id="KW-0812">Transmembrane</keyword>
<dbReference type="PIRSF" id="PIRSF033913">
    <property type="entry name" value="S-S_format_DsbB"/>
    <property type="match status" value="1"/>
</dbReference>
<feature type="transmembrane region" description="Helical" evidence="5">
    <location>
        <begin position="147"/>
        <end position="169"/>
    </location>
</feature>